<evidence type="ECO:0000256" key="2">
    <source>
        <dbReference type="ARBA" id="ARBA00022603"/>
    </source>
</evidence>
<dbReference type="GO" id="GO:0009007">
    <property type="term" value="F:site-specific DNA-methyltransferase (adenine-specific) activity"/>
    <property type="evidence" value="ECO:0007669"/>
    <property type="project" value="UniProtKB-EC"/>
</dbReference>
<keyword evidence="2 6" id="KW-0489">Methyltransferase</keyword>
<dbReference type="AlphaFoldDB" id="Q58CH3"/>
<sequence length="389" mass="42764">MKYMGHKGKLLPVLGEILKTESASSSAIADPFCGSAAVSWYLAQNTEKKVVSGDLQTFATCRAAAIIQRTQSIDFNSTMKTWWKRSQKIVEDIVERFPNSARSLEPDQQSTEDIIGLVIRSRIFCDTVLPAILAGNKHQFPMTKAYGGYYFSPLQAITLDALRSTLPRESNARAIALASLIETASKCAAAPGHTAQPFQPTETSAKYIFEAWQRPIFKILSEAAKSISKRHAKTAGETITGDFNKTLSTLNSEDLVFADPPYSGVHYSRFYHVLETLAKGKEISVSGRGRYPDISQRPSSLFSQKSQAMAAAKSLVEGCHQKRLNLVLTFPSEGSSNGLSASDFIDIGRNLFSSIKQHEIDSDFSTLGGNKIIRSARLKCKESIVCFRI</sequence>
<dbReference type="GO" id="GO:0009307">
    <property type="term" value="P:DNA restriction-modification system"/>
    <property type="evidence" value="ECO:0007669"/>
    <property type="project" value="InterPro"/>
</dbReference>
<dbReference type="InterPro" id="IPR002052">
    <property type="entry name" value="DNA_methylase_N6_adenine_CS"/>
</dbReference>
<evidence type="ECO:0000256" key="5">
    <source>
        <dbReference type="ARBA" id="ARBA00047942"/>
    </source>
</evidence>
<dbReference type="GO" id="GO:0032259">
    <property type="term" value="P:methylation"/>
    <property type="evidence" value="ECO:0007669"/>
    <property type="project" value="UniProtKB-KW"/>
</dbReference>
<gene>
    <name evidence="6" type="ORF">pa1310016</name>
</gene>
<dbReference type="GO" id="GO:0003676">
    <property type="term" value="F:nucleic acid binding"/>
    <property type="evidence" value="ECO:0007669"/>
    <property type="project" value="InterPro"/>
</dbReference>
<dbReference type="SUPFAM" id="SSF53335">
    <property type="entry name" value="S-adenosyl-L-methionine-dependent methyltransferases"/>
    <property type="match status" value="1"/>
</dbReference>
<proteinExistence type="predicted"/>
<dbReference type="RefSeq" id="WP_004348376.1">
    <property type="nucleotide sequence ID" value="NZ_CAADMO010000434.1"/>
</dbReference>
<accession>Q58CH3</accession>
<organism evidence="6">
    <name type="scientific">Pseudomonas aeruginosa</name>
    <dbReference type="NCBI Taxonomy" id="287"/>
    <lineage>
        <taxon>Bacteria</taxon>
        <taxon>Pseudomonadati</taxon>
        <taxon>Pseudomonadota</taxon>
        <taxon>Gammaproteobacteria</taxon>
        <taxon>Pseudomonadales</taxon>
        <taxon>Pseudomonadaceae</taxon>
        <taxon>Pseudomonas</taxon>
    </lineage>
</organism>
<reference evidence="6" key="1">
    <citation type="journal article" date="2005" name="Am. J. Respir. Cell Mol. Biol.">
        <title>Identification of DNA markers for a transmissible Pseudomonas aeruginosa cystic fibrosis strain.</title>
        <authorList>
            <person name="Lewis D.A."/>
            <person name="Jones A."/>
            <person name="Parkhill J."/>
            <person name="Speert D.P."/>
            <person name="Govan J.R.W."/>
            <person name="LiPuma J.J."/>
            <person name="Lory S."/>
            <person name="Webb A.K."/>
            <person name="Mahenthiralingam E."/>
        </authorList>
    </citation>
    <scope>NUCLEOTIDE SEQUENCE</scope>
    <source>
        <strain evidence="6">MA</strain>
    </source>
</reference>
<dbReference type="InterPro" id="IPR029063">
    <property type="entry name" value="SAM-dependent_MTases_sf"/>
</dbReference>
<keyword evidence="3 6" id="KW-0808">Transferase</keyword>
<dbReference type="InterPro" id="IPR012327">
    <property type="entry name" value="MeTrfase_D12"/>
</dbReference>
<evidence type="ECO:0000256" key="1">
    <source>
        <dbReference type="ARBA" id="ARBA00011900"/>
    </source>
</evidence>
<evidence type="ECO:0000313" key="6">
    <source>
        <dbReference type="EMBL" id="CAH61041.1"/>
    </source>
</evidence>
<evidence type="ECO:0000256" key="4">
    <source>
        <dbReference type="ARBA" id="ARBA00022691"/>
    </source>
</evidence>
<dbReference type="PROSITE" id="PS00092">
    <property type="entry name" value="N6_MTASE"/>
    <property type="match status" value="1"/>
</dbReference>
<name>Q58CH3_PSEAI</name>
<dbReference type="EMBL" id="CR848688">
    <property type="protein sequence ID" value="CAH61041.1"/>
    <property type="molecule type" value="Genomic_DNA"/>
</dbReference>
<protein>
    <recommendedName>
        <fullName evidence="1">site-specific DNA-methyltransferase (adenine-specific)</fullName>
        <ecNumber evidence="1">2.1.1.72</ecNumber>
    </recommendedName>
</protein>
<dbReference type="Pfam" id="PF02086">
    <property type="entry name" value="MethyltransfD12"/>
    <property type="match status" value="2"/>
</dbReference>
<comment type="catalytic activity">
    <reaction evidence="5">
        <text>a 2'-deoxyadenosine in DNA + S-adenosyl-L-methionine = an N(6)-methyl-2'-deoxyadenosine in DNA + S-adenosyl-L-homocysteine + H(+)</text>
        <dbReference type="Rhea" id="RHEA:15197"/>
        <dbReference type="Rhea" id="RHEA-COMP:12418"/>
        <dbReference type="Rhea" id="RHEA-COMP:12419"/>
        <dbReference type="ChEBI" id="CHEBI:15378"/>
        <dbReference type="ChEBI" id="CHEBI:57856"/>
        <dbReference type="ChEBI" id="CHEBI:59789"/>
        <dbReference type="ChEBI" id="CHEBI:90615"/>
        <dbReference type="ChEBI" id="CHEBI:90616"/>
        <dbReference type="EC" id="2.1.1.72"/>
    </reaction>
</comment>
<keyword evidence="4" id="KW-0949">S-adenosyl-L-methionine</keyword>
<evidence type="ECO:0000256" key="3">
    <source>
        <dbReference type="ARBA" id="ARBA00022679"/>
    </source>
</evidence>
<dbReference type="EC" id="2.1.1.72" evidence="1"/>